<reference evidence="6" key="2">
    <citation type="submission" date="2018-05" db="EMBL/GenBank/DDBJ databases">
        <authorList>
            <person name="Lanie J.A."/>
            <person name="Ng W.-L."/>
            <person name="Kazmierczak K.M."/>
            <person name="Andrzejewski T.M."/>
            <person name="Davidsen T.M."/>
            <person name="Wayne K.J."/>
            <person name="Tettelin H."/>
            <person name="Glass J.I."/>
            <person name="Rusch D."/>
            <person name="Podicherti R."/>
            <person name="Tsui H.-C.T."/>
            <person name="Winkler M.E."/>
        </authorList>
    </citation>
    <scope>NUCLEOTIDE SEQUENCE</scope>
</reference>
<sequence>MNSKLNSAMYSAHMIMRHAFGYNDYNNKYGRINDVYNKMADGKRLRLEEREVKSLRGLVCTLKMMIKNTDIITYDEECCICMAKNNRKEALPCQHNVCRDCYYKPMRNNCPVCNMEWPMRKDDKHAAPYGLAEYAHTYGGEEQRTPSPPVLGTVEGGDISPRLVGAIRTNDTWLSSRRDSPYHIENRIHNNNNNNYDENNPDDLPVIHPPRRCHRQTAHISI</sequence>
<dbReference type="InterPro" id="IPR017907">
    <property type="entry name" value="Znf_RING_CS"/>
</dbReference>
<dbReference type="SUPFAM" id="SSF57850">
    <property type="entry name" value="RING/U-box"/>
    <property type="match status" value="1"/>
</dbReference>
<dbReference type="EMBL" id="MH368034">
    <property type="protein sequence ID" value="AYB71494.1"/>
    <property type="molecule type" value="Genomic_DNA"/>
</dbReference>
<protein>
    <submittedName>
        <fullName evidence="6">ORF118</fullName>
    </submittedName>
</protein>
<keyword evidence="1" id="KW-0479">Metal-binding</keyword>
<keyword evidence="3" id="KW-0862">Zinc</keyword>
<evidence type="ECO:0000256" key="4">
    <source>
        <dbReference type="PROSITE-ProRule" id="PRU00175"/>
    </source>
</evidence>
<evidence type="ECO:0000256" key="1">
    <source>
        <dbReference type="ARBA" id="ARBA00022723"/>
    </source>
</evidence>
<dbReference type="CDD" id="cd16449">
    <property type="entry name" value="RING-HC"/>
    <property type="match status" value="1"/>
</dbReference>
<organism evidence="6">
    <name type="scientific">Ostreid herpesvirus 1</name>
    <name type="common">OsHV-1</name>
    <name type="synonym">Pacific oyster herpesvirus</name>
    <dbReference type="NCBI Taxonomy" id="261939"/>
    <lineage>
        <taxon>Viruses</taxon>
        <taxon>Duplodnaviria</taxon>
        <taxon>Heunggongvirae</taxon>
        <taxon>Peploviricota</taxon>
        <taxon>Herviviricetes</taxon>
        <taxon>Herpesvirales</taxon>
        <taxon>Malacoherpesviridae</taxon>
        <taxon>Ostreavirus</taxon>
        <taxon>Ostreavirus ostreidmalaco1</taxon>
    </lineage>
</organism>
<reference evidence="6" key="1">
    <citation type="journal article" date="2018" name="J. Fish Dis.">
        <title>A novel divergent group of Ostreid herpesvirus 1 muVar variants associated with a mortality event in Pacific oyster spat in Normandy (France) in 2016.</title>
        <authorList>
            <person name="Burioli E.A."/>
            <person name="Varello K."/>
            <person name="Lavazza A."/>
            <person name="Bozzetta E."/>
            <person name="Prearo M."/>
            <person name="Houssin M."/>
        </authorList>
    </citation>
    <scope>NUCLEOTIDE SEQUENCE</scope>
</reference>
<keyword evidence="2 4" id="KW-0863">Zinc-finger</keyword>
<organismHost>
    <name type="scientific">Magallana gigas</name>
    <name type="common">Pacific oyster</name>
    <name type="synonym">Crassostrea gigas</name>
    <dbReference type="NCBI Taxonomy" id="29159"/>
</organismHost>
<dbReference type="EMBL" id="MH368040">
    <property type="protein sequence ID" value="AYB71534.1"/>
    <property type="molecule type" value="Genomic_DNA"/>
</dbReference>
<dbReference type="SMART" id="SM00184">
    <property type="entry name" value="RING"/>
    <property type="match status" value="1"/>
</dbReference>
<dbReference type="Gene3D" id="3.30.40.10">
    <property type="entry name" value="Zinc/RING finger domain, C3HC4 (zinc finger)"/>
    <property type="match status" value="1"/>
</dbReference>
<dbReference type="InterPro" id="IPR001841">
    <property type="entry name" value="Znf_RING"/>
</dbReference>
<evidence type="ECO:0000256" key="3">
    <source>
        <dbReference type="ARBA" id="ARBA00022833"/>
    </source>
</evidence>
<dbReference type="EMBL" id="MH368038">
    <property type="protein sequence ID" value="AYB71520.1"/>
    <property type="molecule type" value="Genomic_DNA"/>
</dbReference>
<proteinExistence type="predicted"/>
<evidence type="ECO:0000256" key="2">
    <source>
        <dbReference type="ARBA" id="ARBA00022771"/>
    </source>
</evidence>
<dbReference type="InterPro" id="IPR013083">
    <property type="entry name" value="Znf_RING/FYVE/PHD"/>
</dbReference>
<evidence type="ECO:0000313" key="6">
    <source>
        <dbReference type="EMBL" id="AYB71507.1"/>
    </source>
</evidence>
<accession>A0A385UNN3</accession>
<name>A0A385UNN3_OSHV1</name>
<evidence type="ECO:0000259" key="5">
    <source>
        <dbReference type="PROSITE" id="PS50089"/>
    </source>
</evidence>
<dbReference type="EMBL" id="MH368036">
    <property type="protein sequence ID" value="AYB71507.1"/>
    <property type="molecule type" value="Genomic_DNA"/>
</dbReference>
<dbReference type="GO" id="GO:0008270">
    <property type="term" value="F:zinc ion binding"/>
    <property type="evidence" value="ECO:0007669"/>
    <property type="project" value="UniProtKB-KW"/>
</dbReference>
<feature type="domain" description="RING-type" evidence="5">
    <location>
        <begin position="78"/>
        <end position="114"/>
    </location>
</feature>
<organismHost>
    <name type="scientific">Pecten maximus</name>
    <name type="common">King scallop</name>
    <name type="synonym">Pilgrim's clam</name>
    <dbReference type="NCBI Taxonomy" id="6579"/>
</organismHost>
<dbReference type="PROSITE" id="PS00518">
    <property type="entry name" value="ZF_RING_1"/>
    <property type="match status" value="1"/>
</dbReference>
<dbReference type="PROSITE" id="PS50089">
    <property type="entry name" value="ZF_RING_2"/>
    <property type="match status" value="1"/>
</dbReference>